<gene>
    <name evidence="1" type="ORF">GCM10009733_048240</name>
</gene>
<reference evidence="1 2" key="1">
    <citation type="journal article" date="2019" name="Int. J. Syst. Evol. Microbiol.">
        <title>The Global Catalogue of Microorganisms (GCM) 10K type strain sequencing project: providing services to taxonomists for standard genome sequencing and annotation.</title>
        <authorList>
            <consortium name="The Broad Institute Genomics Platform"/>
            <consortium name="The Broad Institute Genome Sequencing Center for Infectious Disease"/>
            <person name="Wu L."/>
            <person name="Ma J."/>
        </authorList>
    </citation>
    <scope>NUCLEOTIDE SEQUENCE [LARGE SCALE GENOMIC DNA]</scope>
    <source>
        <strain evidence="1 2">JCM 13929</strain>
    </source>
</reference>
<keyword evidence="2" id="KW-1185">Reference proteome</keyword>
<proteinExistence type="predicted"/>
<organism evidence="1 2">
    <name type="scientific">Nonomuraea maheshkhaliensis</name>
    <dbReference type="NCBI Taxonomy" id="419590"/>
    <lineage>
        <taxon>Bacteria</taxon>
        <taxon>Bacillati</taxon>
        <taxon>Actinomycetota</taxon>
        <taxon>Actinomycetes</taxon>
        <taxon>Streptosporangiales</taxon>
        <taxon>Streptosporangiaceae</taxon>
        <taxon>Nonomuraea</taxon>
    </lineage>
</organism>
<dbReference type="Proteomes" id="UP001500064">
    <property type="component" value="Unassembled WGS sequence"/>
</dbReference>
<name>A0ABN2FG90_9ACTN</name>
<dbReference type="EMBL" id="BAAAMU010000035">
    <property type="protein sequence ID" value="GAA1645477.1"/>
    <property type="molecule type" value="Genomic_DNA"/>
</dbReference>
<accession>A0ABN2FG90</accession>
<sequence length="88" mass="9352">MPALTPVVRPGGGLFTVAFPSPAPGTGLETLYATVRPGNLGEVAEPAMRGVLPSAAGRRYRLEDAARAYADWEREHVRGKLVVTVQHA</sequence>
<protein>
    <recommendedName>
        <fullName evidence="3">Zinc-binding dehydrogenase</fullName>
    </recommendedName>
</protein>
<evidence type="ECO:0008006" key="3">
    <source>
        <dbReference type="Google" id="ProtNLM"/>
    </source>
</evidence>
<evidence type="ECO:0000313" key="2">
    <source>
        <dbReference type="Proteomes" id="UP001500064"/>
    </source>
</evidence>
<dbReference type="Pfam" id="PF13602">
    <property type="entry name" value="ADH_zinc_N_2"/>
    <property type="match status" value="1"/>
</dbReference>
<comment type="caution">
    <text evidence="1">The sequence shown here is derived from an EMBL/GenBank/DDBJ whole genome shotgun (WGS) entry which is preliminary data.</text>
</comment>
<evidence type="ECO:0000313" key="1">
    <source>
        <dbReference type="EMBL" id="GAA1645477.1"/>
    </source>
</evidence>